<dbReference type="EC" id="5.2.1.8" evidence="6"/>
<dbReference type="InterPro" id="IPR001179">
    <property type="entry name" value="PPIase_FKBP_dom"/>
</dbReference>
<protein>
    <recommendedName>
        <fullName evidence="6">Peptidyl-prolyl cis-trans isomerase</fullName>
        <ecNumber evidence="6">5.2.1.8</ecNumber>
    </recommendedName>
</protein>
<keyword evidence="10" id="KW-1185">Reference proteome</keyword>
<dbReference type="Pfam" id="PF00254">
    <property type="entry name" value="FKBP_C"/>
    <property type="match status" value="2"/>
</dbReference>
<keyword evidence="4 5" id="KW-0413">Isomerase</keyword>
<dbReference type="PANTHER" id="PTHR43811:SF19">
    <property type="entry name" value="39 KDA FK506-BINDING NUCLEAR PROTEIN"/>
    <property type="match status" value="1"/>
</dbReference>
<name>A0A3A4BBR1_9ACTN</name>
<evidence type="ECO:0000256" key="6">
    <source>
        <dbReference type="RuleBase" id="RU003915"/>
    </source>
</evidence>
<evidence type="ECO:0000259" key="8">
    <source>
        <dbReference type="PROSITE" id="PS50059"/>
    </source>
</evidence>
<dbReference type="GO" id="GO:0003755">
    <property type="term" value="F:peptidyl-prolyl cis-trans isomerase activity"/>
    <property type="evidence" value="ECO:0007669"/>
    <property type="project" value="UniProtKB-UniRule"/>
</dbReference>
<dbReference type="Gene3D" id="3.10.50.40">
    <property type="match status" value="2"/>
</dbReference>
<feature type="signal peptide" evidence="7">
    <location>
        <begin position="1"/>
        <end position="23"/>
    </location>
</feature>
<evidence type="ECO:0000313" key="9">
    <source>
        <dbReference type="EMBL" id="RJL35973.1"/>
    </source>
</evidence>
<dbReference type="EMBL" id="QZEY01000001">
    <property type="protein sequence ID" value="RJL35973.1"/>
    <property type="molecule type" value="Genomic_DNA"/>
</dbReference>
<evidence type="ECO:0000256" key="1">
    <source>
        <dbReference type="ARBA" id="ARBA00000971"/>
    </source>
</evidence>
<proteinExistence type="inferred from homology"/>
<evidence type="ECO:0000256" key="7">
    <source>
        <dbReference type="SAM" id="SignalP"/>
    </source>
</evidence>
<comment type="caution">
    <text evidence="9">The sequence shown here is derived from an EMBL/GenBank/DDBJ whole genome shotgun (WGS) entry which is preliminary data.</text>
</comment>
<dbReference type="AlphaFoldDB" id="A0A3A4BBR1"/>
<feature type="chain" id="PRO_5039212369" description="Peptidyl-prolyl cis-trans isomerase" evidence="7">
    <location>
        <begin position="24"/>
        <end position="312"/>
    </location>
</feature>
<dbReference type="SUPFAM" id="SSF54534">
    <property type="entry name" value="FKBP-like"/>
    <property type="match status" value="2"/>
</dbReference>
<evidence type="ECO:0000256" key="3">
    <source>
        <dbReference type="ARBA" id="ARBA00023110"/>
    </source>
</evidence>
<dbReference type="OrthoDB" id="25996at2"/>
<dbReference type="Proteomes" id="UP000265768">
    <property type="component" value="Unassembled WGS sequence"/>
</dbReference>
<dbReference type="PANTHER" id="PTHR43811">
    <property type="entry name" value="FKBP-TYPE PEPTIDYL-PROLYL CIS-TRANS ISOMERASE FKPA"/>
    <property type="match status" value="1"/>
</dbReference>
<accession>A0A3A4BBR1</accession>
<organism evidence="9 10">
    <name type="scientific">Bailinhaonella thermotolerans</name>
    <dbReference type="NCBI Taxonomy" id="1070861"/>
    <lineage>
        <taxon>Bacteria</taxon>
        <taxon>Bacillati</taxon>
        <taxon>Actinomycetota</taxon>
        <taxon>Actinomycetes</taxon>
        <taxon>Streptosporangiales</taxon>
        <taxon>Streptosporangiaceae</taxon>
        <taxon>Bailinhaonella</taxon>
    </lineage>
</organism>
<dbReference type="PROSITE" id="PS51257">
    <property type="entry name" value="PROKAR_LIPOPROTEIN"/>
    <property type="match status" value="1"/>
</dbReference>
<comment type="similarity">
    <text evidence="2 6">Belongs to the FKBP-type PPIase family.</text>
</comment>
<dbReference type="PROSITE" id="PS50059">
    <property type="entry name" value="FKBP_PPIASE"/>
    <property type="match status" value="2"/>
</dbReference>
<feature type="domain" description="PPIase FKBP-type" evidence="8">
    <location>
        <begin position="219"/>
        <end position="312"/>
    </location>
</feature>
<feature type="domain" description="PPIase FKBP-type" evidence="8">
    <location>
        <begin position="73"/>
        <end position="161"/>
    </location>
</feature>
<keyword evidence="3 5" id="KW-0697">Rotamase</keyword>
<evidence type="ECO:0000256" key="4">
    <source>
        <dbReference type="ARBA" id="ARBA00023235"/>
    </source>
</evidence>
<dbReference type="InterPro" id="IPR046357">
    <property type="entry name" value="PPIase_dom_sf"/>
</dbReference>
<keyword evidence="7" id="KW-0732">Signal</keyword>
<evidence type="ECO:0000313" key="10">
    <source>
        <dbReference type="Proteomes" id="UP000265768"/>
    </source>
</evidence>
<comment type="catalytic activity">
    <reaction evidence="1 5 6">
        <text>[protein]-peptidylproline (omega=180) = [protein]-peptidylproline (omega=0)</text>
        <dbReference type="Rhea" id="RHEA:16237"/>
        <dbReference type="Rhea" id="RHEA-COMP:10747"/>
        <dbReference type="Rhea" id="RHEA-COMP:10748"/>
        <dbReference type="ChEBI" id="CHEBI:83833"/>
        <dbReference type="ChEBI" id="CHEBI:83834"/>
        <dbReference type="EC" id="5.2.1.8"/>
    </reaction>
</comment>
<evidence type="ECO:0000256" key="5">
    <source>
        <dbReference type="PROSITE-ProRule" id="PRU00277"/>
    </source>
</evidence>
<sequence>MISVRVPVIRLRAGLAAVPLLLAAGCGGGEARPEPRVEGGFGDRPRIVFPGEPGGALTVRTLRPGQGPVVRQGDFVVAHYAAHVWDGGENRELASTFATGSPAALKAGTLVPGLNRAVTGQRVGSRVLAAVPPRDAYGPNPPKGLGPDEETVYVVDILDRRDPEQAAQGEVTRESVPGVQIVSRPGARPWFRPAKGAKPPRRTVARTLIRGRGPAVAKGATVAVHYEGRLWRDGDSFDATWTRDGGPRPALVPIGSGKALPAWDRHLEGARVGSRIALVVPPEDGYGKAGLPGQGVRPTDTMIFLVDVLAAY</sequence>
<reference evidence="9 10" key="1">
    <citation type="submission" date="2018-09" db="EMBL/GenBank/DDBJ databases">
        <title>YIM 75507 draft genome.</title>
        <authorList>
            <person name="Tang S."/>
            <person name="Feng Y."/>
        </authorList>
    </citation>
    <scope>NUCLEOTIDE SEQUENCE [LARGE SCALE GENOMIC DNA]</scope>
    <source>
        <strain evidence="9 10">YIM 75507</strain>
    </source>
</reference>
<gene>
    <name evidence="9" type="ORF">D5H75_04205</name>
</gene>
<evidence type="ECO:0000256" key="2">
    <source>
        <dbReference type="ARBA" id="ARBA00006577"/>
    </source>
</evidence>